<evidence type="ECO:0000256" key="15">
    <source>
        <dbReference type="ARBA" id="ARBA00037219"/>
    </source>
</evidence>
<dbReference type="InterPro" id="IPR003660">
    <property type="entry name" value="HAMP_dom"/>
</dbReference>
<dbReference type="EC" id="2.7.13.3" evidence="3"/>
<reference evidence="21" key="1">
    <citation type="submission" date="2014-03" db="EMBL/GenBank/DDBJ databases">
        <authorList>
            <person name="Urmite Genomes U."/>
        </authorList>
    </citation>
    <scope>NUCLEOTIDE SEQUENCE [LARGE SCALE GENOMIC DNA]</scope>
    <source>
        <strain evidence="21">HD-03</strain>
    </source>
</reference>
<dbReference type="SUPFAM" id="SSF158472">
    <property type="entry name" value="HAMP domain-like"/>
    <property type="match status" value="1"/>
</dbReference>
<feature type="domain" description="Histidine kinase" evidence="18">
    <location>
        <begin position="243"/>
        <end position="455"/>
    </location>
</feature>
<evidence type="ECO:0000256" key="16">
    <source>
        <dbReference type="ARBA" id="ARBA00040841"/>
    </source>
</evidence>
<feature type="domain" description="HAMP" evidence="19">
    <location>
        <begin position="183"/>
        <end position="235"/>
    </location>
</feature>
<dbReference type="InterPro" id="IPR036890">
    <property type="entry name" value="HATPase_C_sf"/>
</dbReference>
<dbReference type="InterPro" id="IPR003594">
    <property type="entry name" value="HATPase_dom"/>
</dbReference>
<evidence type="ECO:0000256" key="4">
    <source>
        <dbReference type="ARBA" id="ARBA00022475"/>
    </source>
</evidence>
<keyword evidence="4" id="KW-1003">Cell membrane</keyword>
<keyword evidence="10" id="KW-0067">ATP-binding</keyword>
<evidence type="ECO:0000256" key="6">
    <source>
        <dbReference type="ARBA" id="ARBA00022679"/>
    </source>
</evidence>
<dbReference type="PANTHER" id="PTHR45528:SF11">
    <property type="entry name" value="HISTIDINE KINASE"/>
    <property type="match status" value="1"/>
</dbReference>
<keyword evidence="6" id="KW-0808">Transferase</keyword>
<keyword evidence="14 17" id="KW-0472">Membrane</keyword>
<name>A0A024P3R9_9BACI</name>
<dbReference type="CDD" id="cd00082">
    <property type="entry name" value="HisKA"/>
    <property type="match status" value="1"/>
</dbReference>
<evidence type="ECO:0000256" key="9">
    <source>
        <dbReference type="ARBA" id="ARBA00022777"/>
    </source>
</evidence>
<dbReference type="PANTHER" id="PTHR45528">
    <property type="entry name" value="SENSOR HISTIDINE KINASE CPXA"/>
    <property type="match status" value="1"/>
</dbReference>
<dbReference type="CDD" id="cd06225">
    <property type="entry name" value="HAMP"/>
    <property type="match status" value="1"/>
</dbReference>
<keyword evidence="9" id="KW-0418">Kinase</keyword>
<dbReference type="PROSITE" id="PS50885">
    <property type="entry name" value="HAMP"/>
    <property type="match status" value="1"/>
</dbReference>
<evidence type="ECO:0000256" key="13">
    <source>
        <dbReference type="ARBA" id="ARBA00023026"/>
    </source>
</evidence>
<dbReference type="Pfam" id="PF00512">
    <property type="entry name" value="HisKA"/>
    <property type="match status" value="1"/>
</dbReference>
<dbReference type="GO" id="GO:0000155">
    <property type="term" value="F:phosphorelay sensor kinase activity"/>
    <property type="evidence" value="ECO:0007669"/>
    <property type="project" value="InterPro"/>
</dbReference>
<comment type="caution">
    <text evidence="20">The sequence shown here is derived from an EMBL/GenBank/DDBJ whole genome shotgun (WGS) entry which is preliminary data.</text>
</comment>
<evidence type="ECO:0000259" key="19">
    <source>
        <dbReference type="PROSITE" id="PS50885"/>
    </source>
</evidence>
<dbReference type="CDD" id="cd00075">
    <property type="entry name" value="HATPase"/>
    <property type="match status" value="1"/>
</dbReference>
<evidence type="ECO:0000256" key="11">
    <source>
        <dbReference type="ARBA" id="ARBA00022989"/>
    </source>
</evidence>
<dbReference type="InterPro" id="IPR003661">
    <property type="entry name" value="HisK_dim/P_dom"/>
</dbReference>
<dbReference type="SUPFAM" id="SSF55874">
    <property type="entry name" value="ATPase domain of HSP90 chaperone/DNA topoisomerase II/histidine kinase"/>
    <property type="match status" value="1"/>
</dbReference>
<dbReference type="Proteomes" id="UP000028868">
    <property type="component" value="Unassembled WGS sequence"/>
</dbReference>
<feature type="transmembrane region" description="Helical" evidence="17">
    <location>
        <begin position="12"/>
        <end position="31"/>
    </location>
</feature>
<dbReference type="Pfam" id="PF00672">
    <property type="entry name" value="HAMP"/>
    <property type="match status" value="1"/>
</dbReference>
<dbReference type="SMART" id="SM00304">
    <property type="entry name" value="HAMP"/>
    <property type="match status" value="1"/>
</dbReference>
<dbReference type="GO" id="GO:0005886">
    <property type="term" value="C:plasma membrane"/>
    <property type="evidence" value="ECO:0007669"/>
    <property type="project" value="UniProtKB-SubCell"/>
</dbReference>
<comment type="catalytic activity">
    <reaction evidence="1">
        <text>ATP + protein L-histidine = ADP + protein N-phospho-L-histidine.</text>
        <dbReference type="EC" id="2.7.13.3"/>
    </reaction>
</comment>
<dbReference type="InterPro" id="IPR036097">
    <property type="entry name" value="HisK_dim/P_sf"/>
</dbReference>
<evidence type="ECO:0000256" key="3">
    <source>
        <dbReference type="ARBA" id="ARBA00012438"/>
    </source>
</evidence>
<evidence type="ECO:0000256" key="7">
    <source>
        <dbReference type="ARBA" id="ARBA00022692"/>
    </source>
</evidence>
<evidence type="ECO:0000256" key="5">
    <source>
        <dbReference type="ARBA" id="ARBA00022553"/>
    </source>
</evidence>
<dbReference type="Gene3D" id="6.10.340.10">
    <property type="match status" value="1"/>
</dbReference>
<feature type="transmembrane region" description="Helical" evidence="17">
    <location>
        <begin position="159"/>
        <end position="186"/>
    </location>
</feature>
<dbReference type="EMBL" id="CCDI010000002">
    <property type="protein sequence ID" value="CDQ23659.1"/>
    <property type="molecule type" value="Genomic_DNA"/>
</dbReference>
<dbReference type="Gene3D" id="1.10.287.130">
    <property type="match status" value="1"/>
</dbReference>
<dbReference type="FunFam" id="1.10.287.130:FF:000001">
    <property type="entry name" value="Two-component sensor histidine kinase"/>
    <property type="match status" value="1"/>
</dbReference>
<evidence type="ECO:0000256" key="10">
    <source>
        <dbReference type="ARBA" id="ARBA00022840"/>
    </source>
</evidence>
<dbReference type="InterPro" id="IPR050398">
    <property type="entry name" value="HssS/ArlS-like"/>
</dbReference>
<evidence type="ECO:0000256" key="17">
    <source>
        <dbReference type="SAM" id="Phobius"/>
    </source>
</evidence>
<dbReference type="InterPro" id="IPR005467">
    <property type="entry name" value="His_kinase_dom"/>
</dbReference>
<protein>
    <recommendedName>
        <fullName evidence="16">Heme sensor protein HssS</fullName>
        <ecNumber evidence="3">2.7.13.3</ecNumber>
    </recommendedName>
</protein>
<evidence type="ECO:0000256" key="1">
    <source>
        <dbReference type="ARBA" id="ARBA00000085"/>
    </source>
</evidence>
<gene>
    <name evidence="20" type="primary">hssS</name>
    <name evidence="20" type="ORF">BN983_01910</name>
</gene>
<keyword evidence="13" id="KW-0843">Virulence</keyword>
<sequence>MKSLYSKFLMATLFIMITSSFIGFFIANAYYQNNLKPENDTKNTEIARRIAQYAETQENLDQYLKHTASTGYQLYVVDRQGESHSFGGSFNEKNLPSQTVVNVLNGNIYHGMRDFPKKTFVTGFFANELRNSVGVPFTHDNTQYALFMRPNIKLLFNEIHILLGWMGLAIFILSLIAVLIWAAMIIRPVRQLSQATNKVGENGFDIHLDIHRKDEIGQLAQNFKDMISRLGELDKLRRTFVSNVSHDIQTPLLNIQGYSRLLESNMLSEDDRYTYLKVIQEEANRMSTLSKQLLTLSSLEPKGNTLRKESFEVSRQLRSLIHRFHWLVNENNLSLTYSFEDVWVKGNPELLNTVWENLLTNAIKYNKPGGSIDITLKEAHDHIEITFTDRGIGLGTKEKKQIFDRFYRADLARTKQGTGLGLSIVKEVIELHGGQISVNSRLEKGTTFKIFLPHL</sequence>
<dbReference type="SUPFAM" id="SSF47384">
    <property type="entry name" value="Homodimeric domain of signal transducing histidine kinase"/>
    <property type="match status" value="1"/>
</dbReference>
<dbReference type="RefSeq" id="WP_035507987.1">
    <property type="nucleotide sequence ID" value="NZ_CCDH010000003.1"/>
</dbReference>
<evidence type="ECO:0000256" key="8">
    <source>
        <dbReference type="ARBA" id="ARBA00022741"/>
    </source>
</evidence>
<dbReference type="PROSITE" id="PS50109">
    <property type="entry name" value="HIS_KIN"/>
    <property type="match status" value="1"/>
</dbReference>
<organism evidence="20 21">
    <name type="scientific">Halobacillus karajensis</name>
    <dbReference type="NCBI Taxonomy" id="195088"/>
    <lineage>
        <taxon>Bacteria</taxon>
        <taxon>Bacillati</taxon>
        <taxon>Bacillota</taxon>
        <taxon>Bacilli</taxon>
        <taxon>Bacillales</taxon>
        <taxon>Bacillaceae</taxon>
        <taxon>Halobacillus</taxon>
    </lineage>
</organism>
<evidence type="ECO:0000313" key="20">
    <source>
        <dbReference type="EMBL" id="CDQ23659.1"/>
    </source>
</evidence>
<keyword evidence="12" id="KW-0902">Two-component regulatory system</keyword>
<dbReference type="Pfam" id="PF02518">
    <property type="entry name" value="HATPase_c"/>
    <property type="match status" value="1"/>
</dbReference>
<dbReference type="Gene3D" id="3.30.565.10">
    <property type="entry name" value="Histidine kinase-like ATPase, C-terminal domain"/>
    <property type="match status" value="1"/>
</dbReference>
<comment type="subcellular location">
    <subcellularLocation>
        <location evidence="2">Cell membrane</location>
        <topology evidence="2">Multi-pass membrane protein</topology>
    </subcellularLocation>
</comment>
<evidence type="ECO:0000256" key="2">
    <source>
        <dbReference type="ARBA" id="ARBA00004651"/>
    </source>
</evidence>
<accession>A0A024P3R9</accession>
<dbReference type="InterPro" id="IPR004358">
    <property type="entry name" value="Sig_transdc_His_kin-like_C"/>
</dbReference>
<evidence type="ECO:0000259" key="18">
    <source>
        <dbReference type="PROSITE" id="PS50109"/>
    </source>
</evidence>
<dbReference type="SMART" id="SM00387">
    <property type="entry name" value="HATPase_c"/>
    <property type="match status" value="1"/>
</dbReference>
<evidence type="ECO:0000256" key="12">
    <source>
        <dbReference type="ARBA" id="ARBA00023012"/>
    </source>
</evidence>
<comment type="function">
    <text evidence="15">Member of the two-component regulatory system HssS/HssR involved in intracellular heme homeostasis and tempering of staphylococcal virulence. HssS functions as a heme sensor histidine kinase which is autophosphorylated at a histidine residue and transfers its phosphate group to an aspartate residue of HssR. HssR/HssS activates the expression of hrtAB, an efflux pump, in response to extracellular heme, hemin, hemoglobin or blood.</text>
</comment>
<dbReference type="GO" id="GO:0005524">
    <property type="term" value="F:ATP binding"/>
    <property type="evidence" value="ECO:0007669"/>
    <property type="project" value="UniProtKB-KW"/>
</dbReference>
<dbReference type="FunFam" id="3.30.565.10:FF:000006">
    <property type="entry name" value="Sensor histidine kinase WalK"/>
    <property type="match status" value="1"/>
</dbReference>
<keyword evidence="5" id="KW-0597">Phosphoprotein</keyword>
<proteinExistence type="predicted"/>
<dbReference type="AlphaFoldDB" id="A0A024P3R9"/>
<dbReference type="SMART" id="SM00388">
    <property type="entry name" value="HisKA"/>
    <property type="match status" value="1"/>
</dbReference>
<keyword evidence="11 17" id="KW-1133">Transmembrane helix</keyword>
<keyword evidence="21" id="KW-1185">Reference proteome</keyword>
<keyword evidence="7 17" id="KW-0812">Transmembrane</keyword>
<dbReference type="PRINTS" id="PR00344">
    <property type="entry name" value="BCTRLSENSOR"/>
</dbReference>
<evidence type="ECO:0000313" key="21">
    <source>
        <dbReference type="Proteomes" id="UP000028868"/>
    </source>
</evidence>
<evidence type="ECO:0000256" key="14">
    <source>
        <dbReference type="ARBA" id="ARBA00023136"/>
    </source>
</evidence>
<keyword evidence="8" id="KW-0547">Nucleotide-binding</keyword>
<reference evidence="20 21" key="2">
    <citation type="submission" date="2014-05" db="EMBL/GenBank/DDBJ databases">
        <title>Draft genome sequence of Halobacillus karajensis HK-03.</title>
        <authorList>
            <person name="Khelaifia S."/>
            <person name="Croce O."/>
            <person name="Lagier J.C."/>
            <person name="Raoult D."/>
        </authorList>
    </citation>
    <scope>NUCLEOTIDE SEQUENCE [LARGE SCALE GENOMIC DNA]</scope>
    <source>
        <strain evidence="20 21">HD-03</strain>
    </source>
</reference>